<dbReference type="VEuPathDB" id="FungiDB:PSTT_01391"/>
<protein>
    <submittedName>
        <fullName evidence="2">Uncharacterized protein</fullName>
    </submittedName>
</protein>
<comment type="caution">
    <text evidence="2">The sequence shown here is derived from an EMBL/GenBank/DDBJ whole genome shotgun (WGS) entry which is preliminary data.</text>
</comment>
<sequence length="388" mass="43189">MNPSSEIDAIHNQVITASEVVDHLDPHPVPHPPKHSSPHTRSTQRTLGGAEEMCEFDVLTPYDQNQIDCGEISMPSNIGGLTVPFSQTRGSVYNREAYPIDDNVFGDYDLFHRPGRHDVASPFPFRRQPTLIPSLEPLIADVGLAKSRLESQNLEYFSFPNSKGTVIDYQDALLVPHGVNLDTIPKLLDRFIFLSATYSIEHPYTTFYFAFLVGIQRLAILTLGVLKTSYNPKIGFRLVIHPCHPKARLKHVCITLNLYPEEQGPMSCSPMIKAIYPLDGKIHETGERTSVQIMRGNSAGVQLGIDPVSNTLSITMNEDNSLRVGVAPSLYFAALLELPSSASKAFRAHLQVASQSRKEHPFQVWCSPKTWRLDYDGQTELGQVDLAV</sequence>
<accession>A0A2S4W3A0</accession>
<evidence type="ECO:0000256" key="1">
    <source>
        <dbReference type="SAM" id="MobiDB-lite"/>
    </source>
</evidence>
<proteinExistence type="predicted"/>
<dbReference type="Proteomes" id="UP000239156">
    <property type="component" value="Unassembled WGS sequence"/>
</dbReference>
<keyword evidence="3" id="KW-1185">Reference proteome</keyword>
<dbReference type="AlphaFoldDB" id="A0A2S4W3A0"/>
<gene>
    <name evidence="2" type="ORF">PSTT_01391</name>
</gene>
<dbReference type="VEuPathDB" id="FungiDB:PSHT_10223"/>
<reference evidence="2" key="1">
    <citation type="submission" date="2017-12" db="EMBL/GenBank/DDBJ databases">
        <title>Gene loss provides genomic basis for host adaptation in cereal stripe rust fungi.</title>
        <authorList>
            <person name="Xia C."/>
        </authorList>
    </citation>
    <scope>NUCLEOTIDE SEQUENCE [LARGE SCALE GENOMIC DNA]</scope>
    <source>
        <strain evidence="2">93-210</strain>
    </source>
</reference>
<dbReference type="EMBL" id="PKSL01000008">
    <property type="protein sequence ID" value="POW16228.1"/>
    <property type="molecule type" value="Genomic_DNA"/>
</dbReference>
<feature type="region of interest" description="Disordered" evidence="1">
    <location>
        <begin position="23"/>
        <end position="47"/>
    </location>
</feature>
<organism evidence="2 3">
    <name type="scientific">Puccinia striiformis</name>
    <dbReference type="NCBI Taxonomy" id="27350"/>
    <lineage>
        <taxon>Eukaryota</taxon>
        <taxon>Fungi</taxon>
        <taxon>Dikarya</taxon>
        <taxon>Basidiomycota</taxon>
        <taxon>Pucciniomycotina</taxon>
        <taxon>Pucciniomycetes</taxon>
        <taxon>Pucciniales</taxon>
        <taxon>Pucciniaceae</taxon>
        <taxon>Puccinia</taxon>
    </lineage>
</organism>
<evidence type="ECO:0000313" key="3">
    <source>
        <dbReference type="Proteomes" id="UP000239156"/>
    </source>
</evidence>
<name>A0A2S4W3A0_9BASI</name>
<evidence type="ECO:0000313" key="2">
    <source>
        <dbReference type="EMBL" id="POW16228.1"/>
    </source>
</evidence>